<evidence type="ECO:0000256" key="2">
    <source>
        <dbReference type="PROSITE-ProRule" id="PRU00176"/>
    </source>
</evidence>
<evidence type="ECO:0000256" key="1">
    <source>
        <dbReference type="ARBA" id="ARBA00022884"/>
    </source>
</evidence>
<dbReference type="InterPro" id="IPR035979">
    <property type="entry name" value="RBD_domain_sf"/>
</dbReference>
<evidence type="ECO:0000313" key="6">
    <source>
        <dbReference type="Proteomes" id="UP001321749"/>
    </source>
</evidence>
<dbReference type="CDD" id="cd12532">
    <property type="entry name" value="RRM3_MEI2_fungi"/>
    <property type="match status" value="1"/>
</dbReference>
<feature type="region of interest" description="Disordered" evidence="3">
    <location>
        <begin position="126"/>
        <end position="151"/>
    </location>
</feature>
<comment type="caution">
    <text evidence="5">The sequence shown here is derived from an EMBL/GenBank/DDBJ whole genome shotgun (WGS) entry which is preliminary data.</text>
</comment>
<feature type="compositionally biased region" description="Low complexity" evidence="3">
    <location>
        <begin position="8"/>
        <end position="19"/>
    </location>
</feature>
<keyword evidence="1 2" id="KW-0694">RNA-binding</keyword>
<feature type="domain" description="RRM" evidence="4">
    <location>
        <begin position="554"/>
        <end position="644"/>
    </location>
</feature>
<evidence type="ECO:0000256" key="3">
    <source>
        <dbReference type="SAM" id="MobiDB-lite"/>
    </source>
</evidence>
<keyword evidence="6" id="KW-1185">Reference proteome</keyword>
<proteinExistence type="predicted"/>
<sequence>MAQQLRDPGYNNPSSPHSSSGGGADSYQQDGTPTTNLTTFSPEDGSTRASNDLGNNTTSTQSHLNLQLFHGHHAQRHNGNVSGTVTSSQDKDPFTTSQSEKHLSPTALTFRPVGPVVVHGSLNHSIHTTQSSQQQHSTQTTHHPHSSETDKRYKIDAEPSYQKGQFSFEQGLSHYLGFFPRRLVDVQVKHVEAYLKHLAAHLKGNFEIVSAEGKVYVRFINIHDALFVNRNTDQGAVDWTVQYVTTPDFIQGVVEIRATLRDDSSNQWIKNFVADLMDSQGDLLAIRQIRALPPYHFSAIAEFADADEAIKVAKMFNGAALMDGGVSLVVTSLPGTSARTATNLITGPGTTMTSDAAQSAAPVGARSPAMQNMSSVFQNMAVSSPMRSQHLHLPSAGPFGRTPSGTSDQNPLLQAQIQTQNQQTHQLQVYQSYHPPLYQQTPTRYVLDQTPTRGHGMIGPQSPLTPMNGGYPLMAPLYTQTPPVTPLNHHGGYHGGYHGEYASPRGMQMQVYGRPDPYRRQNAMRVSRSPYHHGTGNNNHVDINHIREGRDVRTTIMLRNIPNKVDQAMLKRIIDESSYGKYDFMYLRIDFANDCNVGYAFINFVDFVQARGNQRWNCFKSDKVAEISYATIQGKDCLVQKFRNSSVMLEPPHYRPKLFYTSNGPRPELAGQEEEFPGPDNQSKMKRSCENAEHVGLFTPNAGQHLRDEQRRRRSQFDRGTRLAALEEYDYENHHPQQQRRDQNGYYQE</sequence>
<dbReference type="GO" id="GO:0003723">
    <property type="term" value="F:RNA binding"/>
    <property type="evidence" value="ECO:0007669"/>
    <property type="project" value="UniProtKB-UniRule"/>
</dbReference>
<feature type="compositionally biased region" description="Basic and acidic residues" evidence="3">
    <location>
        <begin position="731"/>
        <end position="743"/>
    </location>
</feature>
<feature type="region of interest" description="Disordered" evidence="3">
    <location>
        <begin position="75"/>
        <end position="107"/>
    </location>
</feature>
<reference evidence="5" key="2">
    <citation type="submission" date="2023-06" db="EMBL/GenBank/DDBJ databases">
        <authorList>
            <consortium name="Lawrence Berkeley National Laboratory"/>
            <person name="Mondo S.J."/>
            <person name="Hensen N."/>
            <person name="Bonometti L."/>
            <person name="Westerberg I."/>
            <person name="Brannstrom I.O."/>
            <person name="Guillou S."/>
            <person name="Cros-Aarteil S."/>
            <person name="Calhoun S."/>
            <person name="Haridas S."/>
            <person name="Kuo A."/>
            <person name="Pangilinan J."/>
            <person name="Riley R."/>
            <person name="Labutti K."/>
            <person name="Andreopoulos B."/>
            <person name="Lipzen A."/>
            <person name="Chen C."/>
            <person name="Yanf M."/>
            <person name="Daum C."/>
            <person name="Ng V."/>
            <person name="Clum A."/>
            <person name="Steindorff A."/>
            <person name="Ohm R."/>
            <person name="Martin F."/>
            <person name="Silar P."/>
            <person name="Natvig D."/>
            <person name="Lalanne C."/>
            <person name="Gautier V."/>
            <person name="Ament-Velasquez S.L."/>
            <person name="Kruys A."/>
            <person name="Hutchinson M.I."/>
            <person name="Powell A.J."/>
            <person name="Barry K."/>
            <person name="Miller A.N."/>
            <person name="Grigoriev I.V."/>
            <person name="Debuchy R."/>
            <person name="Gladieux P."/>
            <person name="Thoren M.H."/>
            <person name="Johannesson H."/>
        </authorList>
    </citation>
    <scope>NUCLEOTIDE SEQUENCE</scope>
    <source>
        <strain evidence="5">PSN324</strain>
    </source>
</reference>
<organism evidence="5 6">
    <name type="scientific">Cladorrhinum samala</name>
    <dbReference type="NCBI Taxonomy" id="585594"/>
    <lineage>
        <taxon>Eukaryota</taxon>
        <taxon>Fungi</taxon>
        <taxon>Dikarya</taxon>
        <taxon>Ascomycota</taxon>
        <taxon>Pezizomycotina</taxon>
        <taxon>Sordariomycetes</taxon>
        <taxon>Sordariomycetidae</taxon>
        <taxon>Sordariales</taxon>
        <taxon>Podosporaceae</taxon>
        <taxon>Cladorrhinum</taxon>
    </lineage>
</organism>
<feature type="compositionally biased region" description="Polar residues" evidence="3">
    <location>
        <begin position="47"/>
        <end position="59"/>
    </location>
</feature>
<feature type="region of interest" description="Disordered" evidence="3">
    <location>
        <begin position="1"/>
        <end position="59"/>
    </location>
</feature>
<feature type="compositionally biased region" description="Low complexity" evidence="3">
    <location>
        <begin position="127"/>
        <end position="141"/>
    </location>
</feature>
<dbReference type="Proteomes" id="UP001321749">
    <property type="component" value="Unassembled WGS sequence"/>
</dbReference>
<dbReference type="PROSITE" id="PS50102">
    <property type="entry name" value="RRM"/>
    <property type="match status" value="1"/>
</dbReference>
<dbReference type="InterPro" id="IPR034862">
    <property type="entry name" value="Fungal_Mei2-like_RRM3"/>
</dbReference>
<dbReference type="InterPro" id="IPR007201">
    <property type="entry name" value="Mei2-like_Rrm_C"/>
</dbReference>
<gene>
    <name evidence="5" type="ORF">QBC42DRAFT_305527</name>
</gene>
<feature type="compositionally biased region" description="Basic and acidic residues" evidence="3">
    <location>
        <begin position="89"/>
        <end position="103"/>
    </location>
</feature>
<evidence type="ECO:0000259" key="4">
    <source>
        <dbReference type="PROSITE" id="PS50102"/>
    </source>
</evidence>
<protein>
    <submittedName>
        <fullName evidence="5">RNA recognition motif 2-domain-containing protein</fullName>
    </submittedName>
</protein>
<dbReference type="InterPro" id="IPR000504">
    <property type="entry name" value="RRM_dom"/>
</dbReference>
<dbReference type="EMBL" id="MU864971">
    <property type="protein sequence ID" value="KAK4462496.1"/>
    <property type="molecule type" value="Genomic_DNA"/>
</dbReference>
<feature type="compositionally biased region" description="Polar residues" evidence="3">
    <location>
        <begin position="26"/>
        <end position="41"/>
    </location>
</feature>
<dbReference type="AlphaFoldDB" id="A0AAV9HRX7"/>
<reference evidence="5" key="1">
    <citation type="journal article" date="2023" name="Mol. Phylogenet. Evol.">
        <title>Genome-scale phylogeny and comparative genomics of the fungal order Sordariales.</title>
        <authorList>
            <person name="Hensen N."/>
            <person name="Bonometti L."/>
            <person name="Westerberg I."/>
            <person name="Brannstrom I.O."/>
            <person name="Guillou S."/>
            <person name="Cros-Aarteil S."/>
            <person name="Calhoun S."/>
            <person name="Haridas S."/>
            <person name="Kuo A."/>
            <person name="Mondo S."/>
            <person name="Pangilinan J."/>
            <person name="Riley R."/>
            <person name="LaButti K."/>
            <person name="Andreopoulos B."/>
            <person name="Lipzen A."/>
            <person name="Chen C."/>
            <person name="Yan M."/>
            <person name="Daum C."/>
            <person name="Ng V."/>
            <person name="Clum A."/>
            <person name="Steindorff A."/>
            <person name="Ohm R.A."/>
            <person name="Martin F."/>
            <person name="Silar P."/>
            <person name="Natvig D.O."/>
            <person name="Lalanne C."/>
            <person name="Gautier V."/>
            <person name="Ament-Velasquez S.L."/>
            <person name="Kruys A."/>
            <person name="Hutchinson M.I."/>
            <person name="Powell A.J."/>
            <person name="Barry K."/>
            <person name="Miller A.N."/>
            <person name="Grigoriev I.V."/>
            <person name="Debuchy R."/>
            <person name="Gladieux P."/>
            <person name="Hiltunen Thoren M."/>
            <person name="Johannesson H."/>
        </authorList>
    </citation>
    <scope>NUCLEOTIDE SEQUENCE</scope>
    <source>
        <strain evidence="5">PSN324</strain>
    </source>
</reference>
<accession>A0AAV9HRX7</accession>
<evidence type="ECO:0000313" key="5">
    <source>
        <dbReference type="EMBL" id="KAK4462496.1"/>
    </source>
</evidence>
<dbReference type="SUPFAM" id="SSF54928">
    <property type="entry name" value="RNA-binding domain, RBD"/>
    <property type="match status" value="1"/>
</dbReference>
<feature type="region of interest" description="Disordered" evidence="3">
    <location>
        <begin position="659"/>
        <end position="749"/>
    </location>
</feature>
<feature type="compositionally biased region" description="Basic and acidic residues" evidence="3">
    <location>
        <begin position="705"/>
        <end position="721"/>
    </location>
</feature>
<dbReference type="Pfam" id="PF04059">
    <property type="entry name" value="RRM_2"/>
    <property type="match status" value="1"/>
</dbReference>
<feature type="compositionally biased region" description="Polar residues" evidence="3">
    <location>
        <begin position="77"/>
        <end position="88"/>
    </location>
</feature>
<dbReference type="PANTHER" id="PTHR23189">
    <property type="entry name" value="RNA RECOGNITION MOTIF-CONTAINING"/>
    <property type="match status" value="1"/>
</dbReference>
<name>A0AAV9HRX7_9PEZI</name>